<accession>A0A2P2P0R9</accession>
<sequence>MSNVVCFWLDPCEAFSLRSHGVEVTCIGTFIFLWDRLLLHIV</sequence>
<organism evidence="1">
    <name type="scientific">Rhizophora mucronata</name>
    <name type="common">Asiatic mangrove</name>
    <dbReference type="NCBI Taxonomy" id="61149"/>
    <lineage>
        <taxon>Eukaryota</taxon>
        <taxon>Viridiplantae</taxon>
        <taxon>Streptophyta</taxon>
        <taxon>Embryophyta</taxon>
        <taxon>Tracheophyta</taxon>
        <taxon>Spermatophyta</taxon>
        <taxon>Magnoliopsida</taxon>
        <taxon>eudicotyledons</taxon>
        <taxon>Gunneridae</taxon>
        <taxon>Pentapetalae</taxon>
        <taxon>rosids</taxon>
        <taxon>fabids</taxon>
        <taxon>Malpighiales</taxon>
        <taxon>Rhizophoraceae</taxon>
        <taxon>Rhizophora</taxon>
    </lineage>
</organism>
<dbReference type="AlphaFoldDB" id="A0A2P2P0R9"/>
<evidence type="ECO:0000313" key="1">
    <source>
        <dbReference type="EMBL" id="MBX48328.1"/>
    </source>
</evidence>
<name>A0A2P2P0R9_RHIMU</name>
<proteinExistence type="predicted"/>
<dbReference type="EMBL" id="GGEC01067844">
    <property type="protein sequence ID" value="MBX48328.1"/>
    <property type="molecule type" value="Transcribed_RNA"/>
</dbReference>
<protein>
    <submittedName>
        <fullName evidence="1">Uncharacterized protein</fullName>
    </submittedName>
</protein>
<reference evidence="1" key="1">
    <citation type="submission" date="2018-02" db="EMBL/GenBank/DDBJ databases">
        <title>Rhizophora mucronata_Transcriptome.</title>
        <authorList>
            <person name="Meera S.P."/>
            <person name="Sreeshan A."/>
            <person name="Augustine A."/>
        </authorList>
    </citation>
    <scope>NUCLEOTIDE SEQUENCE</scope>
    <source>
        <tissue evidence="1">Leaf</tissue>
    </source>
</reference>